<organism evidence="19 20">
    <name type="scientific">Adlercreutzia equolifaciens subsp. celatus</name>
    <dbReference type="NCBI Taxonomy" id="394340"/>
    <lineage>
        <taxon>Bacteria</taxon>
        <taxon>Bacillati</taxon>
        <taxon>Actinomycetota</taxon>
        <taxon>Coriobacteriia</taxon>
        <taxon>Eggerthellales</taxon>
        <taxon>Eggerthellaceae</taxon>
        <taxon>Adlercreutzia</taxon>
    </lineage>
</organism>
<evidence type="ECO:0000313" key="19">
    <source>
        <dbReference type="EMBL" id="RDC42634.1"/>
    </source>
</evidence>
<comment type="function">
    <text evidence="11">Required for the insertion and/or proper folding and/or complex formation of integral membrane proteins into the membrane. Involved in integration of membrane proteins that insert both dependently and independently of the Sec translocase complex, as well as at least some lipoproteins. Aids folding of multispanning membrane proteins.</text>
</comment>
<protein>
    <recommendedName>
        <fullName evidence="3">Membrane protein insertase YidC</fullName>
    </recommendedName>
    <alternativeName>
        <fullName evidence="15">Foldase YidC</fullName>
    </alternativeName>
    <alternativeName>
        <fullName evidence="14">Membrane integrase YidC</fullName>
    </alternativeName>
    <alternativeName>
        <fullName evidence="13">Membrane protein YidC</fullName>
    </alternativeName>
</protein>
<dbReference type="InterPro" id="IPR047196">
    <property type="entry name" value="YidC_ALB_C"/>
</dbReference>
<evidence type="ECO:0000313" key="20">
    <source>
        <dbReference type="Proteomes" id="UP000253805"/>
    </source>
</evidence>
<evidence type="ECO:0000256" key="12">
    <source>
        <dbReference type="ARBA" id="ARBA00026028"/>
    </source>
</evidence>
<comment type="subunit">
    <text evidence="12">Interacts with the Sec translocase complex via SecD. Specifically interacts with transmembrane segments of nascent integral membrane proteins during membrane integration.</text>
</comment>
<sequence length="258" mass="29721">MWDIFKDWIFDIIQFFYNFCHDWGLAIIIVTIIFRIIVAPLMHKQAKSNYAMQKVQPKIQALKDRFPDDPTRQSQEMQKIYAEMKFNPLAGCLPMLLQMPIFIALFQVLREMGDRIGEGTYSFYNLVPNLVTTPSQAFGEGFGTFVPYLILMIIFAGATFLPMVLQQLKTENTQQKNQTLMMGAIMSLMMLWISWGSPAGVLLFWGASSLIGIGQNQLTLARCRAADRRKEEEEALVVKPIEVNVTRKEKKKRPKKKR</sequence>
<comment type="subcellular location">
    <subcellularLocation>
        <location evidence="1">Cell membrane</location>
        <topology evidence="1">Multi-pass membrane protein</topology>
    </subcellularLocation>
    <subcellularLocation>
        <location evidence="16">Membrane</location>
        <topology evidence="16">Multi-pass membrane protein</topology>
    </subcellularLocation>
</comment>
<proteinExistence type="inferred from homology"/>
<dbReference type="CDD" id="cd20070">
    <property type="entry name" value="5TM_YidC_Alb3"/>
    <property type="match status" value="1"/>
</dbReference>
<dbReference type="InterPro" id="IPR001708">
    <property type="entry name" value="YidC/ALB3/OXA1/COX18"/>
</dbReference>
<evidence type="ECO:0000256" key="15">
    <source>
        <dbReference type="ARBA" id="ARBA00033342"/>
    </source>
</evidence>
<evidence type="ECO:0000256" key="3">
    <source>
        <dbReference type="ARBA" id="ARBA00015325"/>
    </source>
</evidence>
<evidence type="ECO:0000256" key="8">
    <source>
        <dbReference type="ARBA" id="ARBA00022989"/>
    </source>
</evidence>
<dbReference type="RefSeq" id="WP_022737989.1">
    <property type="nucleotide sequence ID" value="NZ_CAKXPL010000012.1"/>
</dbReference>
<evidence type="ECO:0000256" key="13">
    <source>
        <dbReference type="ARBA" id="ARBA00031538"/>
    </source>
</evidence>
<evidence type="ECO:0000256" key="2">
    <source>
        <dbReference type="ARBA" id="ARBA00010527"/>
    </source>
</evidence>
<keyword evidence="10" id="KW-0143">Chaperone</keyword>
<dbReference type="AlphaFoldDB" id="A0A369NYV5"/>
<name>A0A369NYV5_9ACTN</name>
<evidence type="ECO:0000256" key="16">
    <source>
        <dbReference type="RuleBase" id="RU003945"/>
    </source>
</evidence>
<feature type="transmembrane region" description="Helical" evidence="17">
    <location>
        <begin position="86"/>
        <end position="109"/>
    </location>
</feature>
<feature type="transmembrane region" description="Helical" evidence="17">
    <location>
        <begin position="201"/>
        <end position="220"/>
    </location>
</feature>
<evidence type="ECO:0000256" key="5">
    <source>
        <dbReference type="ARBA" id="ARBA00022475"/>
    </source>
</evidence>
<evidence type="ECO:0000256" key="11">
    <source>
        <dbReference type="ARBA" id="ARBA00025034"/>
    </source>
</evidence>
<dbReference type="GO" id="GO:0032977">
    <property type="term" value="F:membrane insertase activity"/>
    <property type="evidence" value="ECO:0007669"/>
    <property type="project" value="InterPro"/>
</dbReference>
<evidence type="ECO:0000259" key="18">
    <source>
        <dbReference type="Pfam" id="PF02096"/>
    </source>
</evidence>
<comment type="caution">
    <text evidence="19">The sequence shown here is derived from an EMBL/GenBank/DDBJ whole genome shotgun (WGS) entry which is preliminary data.</text>
</comment>
<feature type="transmembrane region" description="Helical" evidence="17">
    <location>
        <begin position="145"/>
        <end position="165"/>
    </location>
</feature>
<keyword evidence="6 16" id="KW-0812">Transmembrane</keyword>
<dbReference type="GO" id="GO:0005886">
    <property type="term" value="C:plasma membrane"/>
    <property type="evidence" value="ECO:0007669"/>
    <property type="project" value="UniProtKB-SubCell"/>
</dbReference>
<evidence type="ECO:0000256" key="9">
    <source>
        <dbReference type="ARBA" id="ARBA00023136"/>
    </source>
</evidence>
<keyword evidence="5" id="KW-1003">Cell membrane</keyword>
<evidence type="ECO:0000256" key="7">
    <source>
        <dbReference type="ARBA" id="ARBA00022927"/>
    </source>
</evidence>
<evidence type="ECO:0000256" key="6">
    <source>
        <dbReference type="ARBA" id="ARBA00022692"/>
    </source>
</evidence>
<keyword evidence="8 17" id="KW-1133">Transmembrane helix</keyword>
<gene>
    <name evidence="19" type="ORF">C1850_09390</name>
</gene>
<evidence type="ECO:0000256" key="17">
    <source>
        <dbReference type="SAM" id="Phobius"/>
    </source>
</evidence>
<evidence type="ECO:0000256" key="14">
    <source>
        <dbReference type="ARBA" id="ARBA00033245"/>
    </source>
</evidence>
<dbReference type="PANTHER" id="PTHR12428:SF65">
    <property type="entry name" value="CYTOCHROME C OXIDASE ASSEMBLY PROTEIN COX18, MITOCHONDRIAL"/>
    <property type="match status" value="1"/>
</dbReference>
<dbReference type="Proteomes" id="UP000253805">
    <property type="component" value="Unassembled WGS sequence"/>
</dbReference>
<dbReference type="GO" id="GO:0015031">
    <property type="term" value="P:protein transport"/>
    <property type="evidence" value="ECO:0007669"/>
    <property type="project" value="UniProtKB-KW"/>
</dbReference>
<evidence type="ECO:0000256" key="4">
    <source>
        <dbReference type="ARBA" id="ARBA00022448"/>
    </source>
</evidence>
<keyword evidence="7" id="KW-0653">Protein transport</keyword>
<evidence type="ECO:0000256" key="1">
    <source>
        <dbReference type="ARBA" id="ARBA00004651"/>
    </source>
</evidence>
<keyword evidence="9 17" id="KW-0472">Membrane</keyword>
<reference evidence="19 20" key="1">
    <citation type="journal article" date="2018" name="Elife">
        <title>Discovery and characterization of a prevalent human gut bacterial enzyme sufficient for the inactivation of a family of plant toxins.</title>
        <authorList>
            <person name="Koppel N."/>
            <person name="Bisanz J.E."/>
            <person name="Pandelia M.E."/>
            <person name="Turnbaugh P.J."/>
            <person name="Balskus E.P."/>
        </authorList>
    </citation>
    <scope>NUCLEOTIDE SEQUENCE [LARGE SCALE GENOMIC DNA]</scope>
    <source>
        <strain evidence="19 20">OB21 GAM 11</strain>
    </source>
</reference>
<dbReference type="PANTHER" id="PTHR12428">
    <property type="entry name" value="OXA1"/>
    <property type="match status" value="1"/>
</dbReference>
<accession>A0A369NYV5</accession>
<keyword evidence="4" id="KW-0813">Transport</keyword>
<feature type="domain" description="Membrane insertase YidC/Oxa/ALB C-terminal" evidence="18">
    <location>
        <begin position="23"/>
        <end position="218"/>
    </location>
</feature>
<comment type="similarity">
    <text evidence="2">Belongs to the OXA1/ALB3/YidC family. Type 1 subfamily.</text>
</comment>
<dbReference type="GeneID" id="62676669"/>
<dbReference type="EMBL" id="PPUT01000026">
    <property type="protein sequence ID" value="RDC42634.1"/>
    <property type="molecule type" value="Genomic_DNA"/>
</dbReference>
<feature type="transmembrane region" description="Helical" evidence="17">
    <location>
        <begin position="177"/>
        <end position="195"/>
    </location>
</feature>
<dbReference type="NCBIfam" id="TIGR03592">
    <property type="entry name" value="yidC_oxa1_cterm"/>
    <property type="match status" value="1"/>
</dbReference>
<evidence type="ECO:0000256" key="10">
    <source>
        <dbReference type="ARBA" id="ARBA00023186"/>
    </source>
</evidence>
<dbReference type="GO" id="GO:0051205">
    <property type="term" value="P:protein insertion into membrane"/>
    <property type="evidence" value="ECO:0007669"/>
    <property type="project" value="TreeGrafter"/>
</dbReference>
<dbReference type="InterPro" id="IPR028055">
    <property type="entry name" value="YidC/Oxa/ALB_C"/>
</dbReference>
<dbReference type="Pfam" id="PF02096">
    <property type="entry name" value="60KD_IMP"/>
    <property type="match status" value="1"/>
</dbReference>
<feature type="transmembrane region" description="Helical" evidence="17">
    <location>
        <begin position="23"/>
        <end position="42"/>
    </location>
</feature>